<keyword evidence="3" id="KW-0812">Transmembrane</keyword>
<dbReference type="SUPFAM" id="SSF103473">
    <property type="entry name" value="MFS general substrate transporter"/>
    <property type="match status" value="1"/>
</dbReference>
<evidence type="ECO:0000256" key="3">
    <source>
        <dbReference type="SAM" id="Phobius"/>
    </source>
</evidence>
<dbReference type="InterPro" id="IPR011701">
    <property type="entry name" value="MFS"/>
</dbReference>
<evidence type="ECO:0000256" key="1">
    <source>
        <dbReference type="ARBA" id="ARBA00004141"/>
    </source>
</evidence>
<feature type="transmembrane region" description="Helical" evidence="3">
    <location>
        <begin position="421"/>
        <end position="444"/>
    </location>
</feature>
<evidence type="ECO:0000313" key="6">
    <source>
        <dbReference type="RefSeq" id="XP_022090325.1"/>
    </source>
</evidence>
<feature type="transmembrane region" description="Helical" evidence="3">
    <location>
        <begin position="199"/>
        <end position="220"/>
    </location>
</feature>
<keyword evidence="3" id="KW-0472">Membrane</keyword>
<dbReference type="InterPro" id="IPR036259">
    <property type="entry name" value="MFS_trans_sf"/>
</dbReference>
<feature type="transmembrane region" description="Helical" evidence="3">
    <location>
        <begin position="299"/>
        <end position="322"/>
    </location>
</feature>
<feature type="domain" description="Major facilitator superfamily (MFS) profile" evidence="4">
    <location>
        <begin position="44"/>
        <end position="476"/>
    </location>
</feature>
<protein>
    <submittedName>
        <fullName evidence="6">Monocarboxylate transporter 12-like isoform X1</fullName>
    </submittedName>
</protein>
<dbReference type="PROSITE" id="PS50850">
    <property type="entry name" value="MFS"/>
    <property type="match status" value="1"/>
</dbReference>
<dbReference type="Pfam" id="PF07690">
    <property type="entry name" value="MFS_1"/>
    <property type="match status" value="1"/>
</dbReference>
<dbReference type="PANTHER" id="PTHR11360">
    <property type="entry name" value="MONOCARBOXYLATE TRANSPORTER"/>
    <property type="match status" value="1"/>
</dbReference>
<dbReference type="PANTHER" id="PTHR11360:SF284">
    <property type="entry name" value="EG:103B4.3 PROTEIN-RELATED"/>
    <property type="match status" value="1"/>
</dbReference>
<dbReference type="AlphaFoldDB" id="A0A8B7YD65"/>
<dbReference type="Proteomes" id="UP000694845">
    <property type="component" value="Unplaced"/>
</dbReference>
<evidence type="ECO:0000256" key="2">
    <source>
        <dbReference type="SAM" id="MobiDB-lite"/>
    </source>
</evidence>
<sequence length="490" mass="52685">MRLLYCFLVNPAPSRLVLSDLGLLSILSGLVMAKCSHLTECHGRGLVIVSASFVIHLLITAITRCTGVLFSSFQNEFLSTAAQTGAISSIMSASSFFGSTLGGVLENRFGCRITAFIGGLLNIAGMLGCALTRNIYQMYVTGALAGLGNGISYVSAVVIVAQYFKKYYSIAASFMTTGDSVGIMMFGPLMHLLLSTYGWRGTLVVTCAITANICVAGAVCRPNRQSSLYRGRNFRDGYRSTNESGNGDEEQDLTVQANETRRDSSERRADTWNSFRFAGIMSRIAEMLRLNILWQSYRFSMFCFTQCAYIISLGCYLIYLVPRATTSGVPDEKAALLLSVIGIGGLVGRPFCGVINRKVPSVIIYDASILTGGCAVLMAQFGTYGHFVASAAVFGLAVGFQRTISPVLIREYVGTDNLGSAVGLYSGFGGVADLIGPILAGALYDAIESYSVLFYFFAGIFFTGFVGMLFTPLLKRIEPGVRTKGNATNI</sequence>
<gene>
    <name evidence="6" type="primary">LOC110979099</name>
</gene>
<feature type="transmembrane region" description="Helical" evidence="3">
    <location>
        <begin position="45"/>
        <end position="70"/>
    </location>
</feature>
<dbReference type="GeneID" id="110979099"/>
<keyword evidence="3" id="KW-1133">Transmembrane helix</keyword>
<dbReference type="InterPro" id="IPR020846">
    <property type="entry name" value="MFS_dom"/>
</dbReference>
<accession>A0A8B7YD65</accession>
<feature type="transmembrane region" description="Helical" evidence="3">
    <location>
        <begin position="167"/>
        <end position="187"/>
    </location>
</feature>
<feature type="region of interest" description="Disordered" evidence="2">
    <location>
        <begin position="236"/>
        <end position="266"/>
    </location>
</feature>
<dbReference type="GO" id="GO:0016020">
    <property type="term" value="C:membrane"/>
    <property type="evidence" value="ECO:0007669"/>
    <property type="project" value="UniProtKB-SubCell"/>
</dbReference>
<evidence type="ECO:0000259" key="4">
    <source>
        <dbReference type="PROSITE" id="PS50850"/>
    </source>
</evidence>
<dbReference type="GO" id="GO:0008028">
    <property type="term" value="F:monocarboxylic acid transmembrane transporter activity"/>
    <property type="evidence" value="ECO:0007669"/>
    <property type="project" value="TreeGrafter"/>
</dbReference>
<name>A0A8B7YD65_ACAPL</name>
<feature type="transmembrane region" description="Helical" evidence="3">
    <location>
        <begin position="334"/>
        <end position="355"/>
    </location>
</feature>
<feature type="transmembrane region" description="Helical" evidence="3">
    <location>
        <begin position="82"/>
        <end position="101"/>
    </location>
</feature>
<organism evidence="5 6">
    <name type="scientific">Acanthaster planci</name>
    <name type="common">Crown-of-thorns starfish</name>
    <dbReference type="NCBI Taxonomy" id="133434"/>
    <lineage>
        <taxon>Eukaryota</taxon>
        <taxon>Metazoa</taxon>
        <taxon>Echinodermata</taxon>
        <taxon>Eleutherozoa</taxon>
        <taxon>Asterozoa</taxon>
        <taxon>Asteroidea</taxon>
        <taxon>Valvatacea</taxon>
        <taxon>Valvatida</taxon>
        <taxon>Acanthasteridae</taxon>
        <taxon>Acanthaster</taxon>
    </lineage>
</organism>
<feature type="transmembrane region" description="Helical" evidence="3">
    <location>
        <begin position="12"/>
        <end position="33"/>
    </location>
</feature>
<comment type="subcellular location">
    <subcellularLocation>
        <location evidence="1">Membrane</location>
        <topology evidence="1">Multi-pass membrane protein</topology>
    </subcellularLocation>
</comment>
<feature type="transmembrane region" description="Helical" evidence="3">
    <location>
        <begin position="387"/>
        <end position="409"/>
    </location>
</feature>
<keyword evidence="5" id="KW-1185">Reference proteome</keyword>
<dbReference type="RefSeq" id="XP_022090325.1">
    <property type="nucleotide sequence ID" value="XM_022234633.1"/>
</dbReference>
<feature type="transmembrane region" description="Helical" evidence="3">
    <location>
        <begin position="139"/>
        <end position="160"/>
    </location>
</feature>
<reference evidence="6" key="1">
    <citation type="submission" date="2025-08" db="UniProtKB">
        <authorList>
            <consortium name="RefSeq"/>
        </authorList>
    </citation>
    <scope>IDENTIFICATION</scope>
</reference>
<dbReference type="InterPro" id="IPR050327">
    <property type="entry name" value="Proton-linked_MCT"/>
</dbReference>
<dbReference type="Gene3D" id="1.20.1250.20">
    <property type="entry name" value="MFS general substrate transporter like domains"/>
    <property type="match status" value="1"/>
</dbReference>
<dbReference type="OrthoDB" id="5667at2759"/>
<proteinExistence type="predicted"/>
<feature type="transmembrane region" description="Helical" evidence="3">
    <location>
        <begin position="113"/>
        <end position="133"/>
    </location>
</feature>
<dbReference type="KEGG" id="aplc:110979099"/>
<feature type="transmembrane region" description="Helical" evidence="3">
    <location>
        <begin position="362"/>
        <end position="381"/>
    </location>
</feature>
<feature type="transmembrane region" description="Helical" evidence="3">
    <location>
        <begin position="450"/>
        <end position="474"/>
    </location>
</feature>
<evidence type="ECO:0000313" key="5">
    <source>
        <dbReference type="Proteomes" id="UP000694845"/>
    </source>
</evidence>